<dbReference type="PROSITE" id="PS50263">
    <property type="entry name" value="CN_HYDROLASE"/>
    <property type="match status" value="1"/>
</dbReference>
<dbReference type="PANTHER" id="PTHR23088">
    <property type="entry name" value="NITRILASE-RELATED"/>
    <property type="match status" value="1"/>
</dbReference>
<dbReference type="Gene3D" id="3.60.110.10">
    <property type="entry name" value="Carbon-nitrogen hydrolase"/>
    <property type="match status" value="1"/>
</dbReference>
<feature type="domain" description="CN hydrolase" evidence="2">
    <location>
        <begin position="3"/>
        <end position="237"/>
    </location>
</feature>
<dbReference type="GO" id="GO:0016787">
    <property type="term" value="F:hydrolase activity"/>
    <property type="evidence" value="ECO:0007669"/>
    <property type="project" value="UniProtKB-KW"/>
</dbReference>
<evidence type="ECO:0000313" key="4">
    <source>
        <dbReference type="Proteomes" id="UP001596620"/>
    </source>
</evidence>
<comment type="caution">
    <text evidence="3">The sequence shown here is derived from an EMBL/GenBank/DDBJ whole genome shotgun (WGS) entry which is preliminary data.</text>
</comment>
<keyword evidence="4" id="KW-1185">Reference proteome</keyword>
<dbReference type="EMBL" id="JBHTGR010000055">
    <property type="protein sequence ID" value="MFC7747754.1"/>
    <property type="molecule type" value="Genomic_DNA"/>
</dbReference>
<reference evidence="4" key="1">
    <citation type="journal article" date="2019" name="Int. J. Syst. Evol. Microbiol.">
        <title>The Global Catalogue of Microorganisms (GCM) 10K type strain sequencing project: providing services to taxonomists for standard genome sequencing and annotation.</title>
        <authorList>
            <consortium name="The Broad Institute Genomics Platform"/>
            <consortium name="The Broad Institute Genome Sequencing Center for Infectious Disease"/>
            <person name="Wu L."/>
            <person name="Ma J."/>
        </authorList>
    </citation>
    <scope>NUCLEOTIDE SEQUENCE [LARGE SCALE GENOMIC DNA]</scope>
    <source>
        <strain evidence="4">JCM 30234</strain>
    </source>
</reference>
<evidence type="ECO:0000259" key="2">
    <source>
        <dbReference type="PROSITE" id="PS50263"/>
    </source>
</evidence>
<protein>
    <submittedName>
        <fullName evidence="3">Nitrilase-related carbon-nitrogen hydrolase</fullName>
    </submittedName>
</protein>
<dbReference type="InterPro" id="IPR036526">
    <property type="entry name" value="C-N_Hydrolase_sf"/>
</dbReference>
<evidence type="ECO:0000256" key="1">
    <source>
        <dbReference type="ARBA" id="ARBA00010613"/>
    </source>
</evidence>
<dbReference type="SUPFAM" id="SSF56317">
    <property type="entry name" value="Carbon-nitrogen hydrolase"/>
    <property type="match status" value="1"/>
</dbReference>
<gene>
    <name evidence="3" type="ORF">ACFQU8_11210</name>
</gene>
<dbReference type="RefSeq" id="WP_382360020.1">
    <property type="nucleotide sequence ID" value="NZ_JBHTGR010000055.1"/>
</dbReference>
<keyword evidence="3" id="KW-0378">Hydrolase</keyword>
<proteinExistence type="inferred from homology"/>
<accession>A0ABW2UV43</accession>
<dbReference type="InterPro" id="IPR003010">
    <property type="entry name" value="C-N_Hydrolase"/>
</dbReference>
<dbReference type="Pfam" id="PF00795">
    <property type="entry name" value="CN_hydrolase"/>
    <property type="match status" value="1"/>
</dbReference>
<evidence type="ECO:0000313" key="3">
    <source>
        <dbReference type="EMBL" id="MFC7747754.1"/>
    </source>
</evidence>
<comment type="similarity">
    <text evidence="1">Belongs to the carbon-nitrogen hydrolase superfamily. NIT1/NIT2 family.</text>
</comment>
<dbReference type="Proteomes" id="UP001596620">
    <property type="component" value="Unassembled WGS sequence"/>
</dbReference>
<organism evidence="3 4">
    <name type="scientific">Lentibacillus kimchii</name>
    <dbReference type="NCBI Taxonomy" id="1542911"/>
    <lineage>
        <taxon>Bacteria</taxon>
        <taxon>Bacillati</taxon>
        <taxon>Bacillota</taxon>
        <taxon>Bacilli</taxon>
        <taxon>Bacillales</taxon>
        <taxon>Bacillaceae</taxon>
        <taxon>Lentibacillus</taxon>
    </lineage>
</organism>
<name>A0ABW2UV43_9BACI</name>
<dbReference type="PANTHER" id="PTHR23088:SF27">
    <property type="entry name" value="DEAMINATED GLUTATHIONE AMIDASE"/>
    <property type="match status" value="1"/>
</dbReference>
<sequence length="245" mass="26935">MTKKIALIQMDITYGDPKVNFAHVSKWVTNAAYMGVDIIVLPELWDTGFDLEQMNTMADRDANATTEFLSDLAKQMNIAILGGSIAEEINSGMKNTMLIIDRNGERIHKYSKEHLSESEQPYLLAGEAGNEFELDGILSAGFIGADIRFPKRLSETAENGAKVIYVVAQWTEDRINEWKTTVQSCAVDNQCYVIACNRTGSDPDNVYGGMSLVVDPKGGIIAEGGNDEKMILAEISVDKDQSGKQ</sequence>